<dbReference type="InterPro" id="IPR050901">
    <property type="entry name" value="BP-dep_ABC_trans_perm"/>
</dbReference>
<evidence type="ECO:0000313" key="11">
    <source>
        <dbReference type="EMBL" id="CAB4719951.1"/>
    </source>
</evidence>
<evidence type="ECO:0000256" key="5">
    <source>
        <dbReference type="ARBA" id="ARBA00022989"/>
    </source>
</evidence>
<gene>
    <name evidence="9" type="ORF">UFOPK1811_00035</name>
    <name evidence="10" type="ORF">UFOPK2360_01021</name>
    <name evidence="11" type="ORF">UFOPK2659_00573</name>
    <name evidence="12" type="ORF">UFOPK2922_01000</name>
    <name evidence="13" type="ORF">UFOPK3306_00969</name>
    <name evidence="14" type="ORF">UFOPK4209_00311</name>
</gene>
<evidence type="ECO:0000256" key="6">
    <source>
        <dbReference type="ARBA" id="ARBA00023136"/>
    </source>
</evidence>
<dbReference type="InterPro" id="IPR035906">
    <property type="entry name" value="MetI-like_sf"/>
</dbReference>
<dbReference type="AlphaFoldDB" id="A0A6J7S2L1"/>
<proteinExistence type="predicted"/>
<dbReference type="CDD" id="cd06261">
    <property type="entry name" value="TM_PBP2"/>
    <property type="match status" value="1"/>
</dbReference>
<dbReference type="EMBL" id="CAFBLI010000077">
    <property type="protein sequence ID" value="CAB4871553.1"/>
    <property type="molecule type" value="Genomic_DNA"/>
</dbReference>
<name>A0A6J7S2L1_9ZZZZ</name>
<evidence type="ECO:0000256" key="4">
    <source>
        <dbReference type="ARBA" id="ARBA00022692"/>
    </source>
</evidence>
<dbReference type="EMBL" id="CAEZXH010000067">
    <property type="protein sequence ID" value="CAB4688916.1"/>
    <property type="molecule type" value="Genomic_DNA"/>
</dbReference>
<accession>A0A6J7S2L1</accession>
<dbReference type="EMBL" id="CAFBPY010000030">
    <property type="protein sequence ID" value="CAB5035505.1"/>
    <property type="molecule type" value="Genomic_DNA"/>
</dbReference>
<evidence type="ECO:0000313" key="14">
    <source>
        <dbReference type="EMBL" id="CAB5035505.1"/>
    </source>
</evidence>
<comment type="subcellular location">
    <subcellularLocation>
        <location evidence="1">Cell membrane</location>
        <topology evidence="1">Multi-pass membrane protein</topology>
    </subcellularLocation>
</comment>
<evidence type="ECO:0000313" key="9">
    <source>
        <dbReference type="EMBL" id="CAB4588906.1"/>
    </source>
</evidence>
<feature type="transmembrane region" description="Helical" evidence="7">
    <location>
        <begin position="12"/>
        <end position="32"/>
    </location>
</feature>
<dbReference type="EMBL" id="CAEZZS010000047">
    <property type="protein sequence ID" value="CAB4780480.1"/>
    <property type="molecule type" value="Genomic_DNA"/>
</dbReference>
<keyword evidence="5 7" id="KW-1133">Transmembrane helix</keyword>
<evidence type="ECO:0000256" key="3">
    <source>
        <dbReference type="ARBA" id="ARBA00022475"/>
    </source>
</evidence>
<evidence type="ECO:0000256" key="2">
    <source>
        <dbReference type="ARBA" id="ARBA00022448"/>
    </source>
</evidence>
<feature type="transmembrane region" description="Helical" evidence="7">
    <location>
        <begin position="110"/>
        <end position="131"/>
    </location>
</feature>
<dbReference type="GO" id="GO:0005886">
    <property type="term" value="C:plasma membrane"/>
    <property type="evidence" value="ECO:0007669"/>
    <property type="project" value="UniProtKB-SubCell"/>
</dbReference>
<dbReference type="Gene3D" id="1.10.3720.10">
    <property type="entry name" value="MetI-like"/>
    <property type="match status" value="1"/>
</dbReference>
<dbReference type="PANTHER" id="PTHR32243:SF18">
    <property type="entry name" value="INNER MEMBRANE ABC TRANSPORTER PERMEASE PROTEIN YCJP"/>
    <property type="match status" value="1"/>
</dbReference>
<keyword evidence="4 7" id="KW-0812">Transmembrane</keyword>
<dbReference type="PROSITE" id="PS50928">
    <property type="entry name" value="ABC_TM1"/>
    <property type="match status" value="1"/>
</dbReference>
<keyword evidence="6 7" id="KW-0472">Membrane</keyword>
<feature type="transmembrane region" description="Helical" evidence="7">
    <location>
        <begin position="241"/>
        <end position="261"/>
    </location>
</feature>
<dbReference type="EMBL" id="CAEZUJ010000001">
    <property type="protein sequence ID" value="CAB4588906.1"/>
    <property type="molecule type" value="Genomic_DNA"/>
</dbReference>
<feature type="transmembrane region" description="Helical" evidence="7">
    <location>
        <begin position="74"/>
        <end position="98"/>
    </location>
</feature>
<feature type="transmembrane region" description="Helical" evidence="7">
    <location>
        <begin position="143"/>
        <end position="162"/>
    </location>
</feature>
<dbReference type="InterPro" id="IPR000515">
    <property type="entry name" value="MetI-like"/>
</dbReference>
<sequence>MITTKNKFYVFYKYLTLFVLGIFILFPLYWMLNLSFRSQSSLYTRFTLLPLDLNLQNYRLAIENDFFLTSLRNTVIICFSSTLIAILFSLMAAYSLTILKYKGRDTLGKIIIVAFLTPGAILFIPMAVIVANINLSNTLKGLVLVYLSFLVPLGTYLLIGFFKSIPVELEEAARIDGASRLQALILILLPLIAPGLVSVGILTFTGAYNELLYALVINTDPAVRTLPVTIVWLTNSEESPWGLMMACSAIAALPIMILYFAGQRFVVEGLQTGSVKG</sequence>
<dbReference type="EMBL" id="CAEZYJ010000065">
    <property type="protein sequence ID" value="CAB4719951.1"/>
    <property type="molecule type" value="Genomic_DNA"/>
</dbReference>
<keyword evidence="2" id="KW-0813">Transport</keyword>
<dbReference type="GO" id="GO:0055085">
    <property type="term" value="P:transmembrane transport"/>
    <property type="evidence" value="ECO:0007669"/>
    <property type="project" value="InterPro"/>
</dbReference>
<feature type="domain" description="ABC transmembrane type-1" evidence="8">
    <location>
        <begin position="71"/>
        <end position="262"/>
    </location>
</feature>
<evidence type="ECO:0000313" key="10">
    <source>
        <dbReference type="EMBL" id="CAB4688916.1"/>
    </source>
</evidence>
<dbReference type="SUPFAM" id="SSF161098">
    <property type="entry name" value="MetI-like"/>
    <property type="match status" value="1"/>
</dbReference>
<feature type="transmembrane region" description="Helical" evidence="7">
    <location>
        <begin position="183"/>
        <end position="208"/>
    </location>
</feature>
<evidence type="ECO:0000259" key="8">
    <source>
        <dbReference type="PROSITE" id="PS50928"/>
    </source>
</evidence>
<dbReference type="Pfam" id="PF00528">
    <property type="entry name" value="BPD_transp_1"/>
    <property type="match status" value="1"/>
</dbReference>
<protein>
    <submittedName>
        <fullName evidence="14">Unannotated protein</fullName>
    </submittedName>
</protein>
<evidence type="ECO:0000256" key="7">
    <source>
        <dbReference type="SAM" id="Phobius"/>
    </source>
</evidence>
<keyword evidence="3" id="KW-1003">Cell membrane</keyword>
<reference evidence="14" key="1">
    <citation type="submission" date="2020-05" db="EMBL/GenBank/DDBJ databases">
        <authorList>
            <person name="Chiriac C."/>
            <person name="Salcher M."/>
            <person name="Ghai R."/>
            <person name="Kavagutti S V."/>
        </authorList>
    </citation>
    <scope>NUCLEOTIDE SEQUENCE</scope>
</reference>
<evidence type="ECO:0000313" key="13">
    <source>
        <dbReference type="EMBL" id="CAB4871553.1"/>
    </source>
</evidence>
<evidence type="ECO:0000256" key="1">
    <source>
        <dbReference type="ARBA" id="ARBA00004651"/>
    </source>
</evidence>
<evidence type="ECO:0000313" key="12">
    <source>
        <dbReference type="EMBL" id="CAB4780480.1"/>
    </source>
</evidence>
<organism evidence="14">
    <name type="scientific">freshwater metagenome</name>
    <dbReference type="NCBI Taxonomy" id="449393"/>
    <lineage>
        <taxon>unclassified sequences</taxon>
        <taxon>metagenomes</taxon>
        <taxon>ecological metagenomes</taxon>
    </lineage>
</organism>
<dbReference type="PANTHER" id="PTHR32243">
    <property type="entry name" value="MALTOSE TRANSPORT SYSTEM PERMEASE-RELATED"/>
    <property type="match status" value="1"/>
</dbReference>